<keyword evidence="1" id="KW-0479">Metal-binding</keyword>
<keyword evidence="3" id="KW-0862">Zinc</keyword>
<reference evidence="8 9" key="1">
    <citation type="submission" date="2016-10" db="EMBL/GenBank/DDBJ databases">
        <authorList>
            <person name="Cai Z."/>
        </authorList>
    </citation>
    <scope>NUCLEOTIDE SEQUENCE [LARGE SCALE GENOMIC DNA]</scope>
</reference>
<dbReference type="InterPro" id="IPR002893">
    <property type="entry name" value="Znf_MYND"/>
</dbReference>
<feature type="region of interest" description="Disordered" evidence="5">
    <location>
        <begin position="870"/>
        <end position="892"/>
    </location>
</feature>
<evidence type="ECO:0000256" key="5">
    <source>
        <dbReference type="SAM" id="MobiDB-lite"/>
    </source>
</evidence>
<dbReference type="EMBL" id="FNXT01001002">
    <property type="protein sequence ID" value="SZX70691.1"/>
    <property type="molecule type" value="Genomic_DNA"/>
</dbReference>
<organism evidence="8 9">
    <name type="scientific">Tetradesmus obliquus</name>
    <name type="common">Green alga</name>
    <name type="synonym">Acutodesmus obliquus</name>
    <dbReference type="NCBI Taxonomy" id="3088"/>
    <lineage>
        <taxon>Eukaryota</taxon>
        <taxon>Viridiplantae</taxon>
        <taxon>Chlorophyta</taxon>
        <taxon>core chlorophytes</taxon>
        <taxon>Chlorophyceae</taxon>
        <taxon>CS clade</taxon>
        <taxon>Sphaeropleales</taxon>
        <taxon>Scenedesmaceae</taxon>
        <taxon>Tetradesmus</taxon>
    </lineage>
</organism>
<dbReference type="Proteomes" id="UP000256970">
    <property type="component" value="Unassembled WGS sequence"/>
</dbReference>
<keyword evidence="9" id="KW-1185">Reference proteome</keyword>
<evidence type="ECO:0000256" key="2">
    <source>
        <dbReference type="ARBA" id="ARBA00022771"/>
    </source>
</evidence>
<sequence>MQRDQRAKKAEDTASKLSSLLCTHKVAQLLQEPLSAAPKAARQAVLGEFGSCLQWLLKGLPESASNETNKAAAIKLLGGLLLHQAVHSAGGVLEWLQQDPQQLAAAMQSYRGQKLEHDSLEGVWCVGMKLMAKFGELLFDCCLANSSSTSRAAAELATSMTQQLLQSGVFDSWTELAQHRQQQLLIRREGDRQALLLAFQVNDALPSLWLRAMPNAASQAPNLLRAAQLLLRQLQSYGALLSTSAAAGSTRLCSREDLLKAYSRQQMFYAEFNFQLILQTMRRQLITAAAVQAVSLQSDPAVAQLLLQLLAVYPMLLHQQHSQQQKQQQKQQQERQDGKQQLRADLLPIPAFHQHPGMLQLLPGGQAYLDAAGRLAAAGCSNVGAGPTVALRAQRLSAALEVNLQYCCKQQQGSPALDGSAPALSAAAVRLVLELQLLAAGAVQRLQQPRQQQPVDKENHPWQLLSDTSSTALLHRQLKAALQAGASCQPPGVLQQAGLQLLQALAAPLQQLQLTAAGDEWRDAAVESAAGNKPAALNQQLLALRAAAPRLTVEQLVGAASGMGAAPSPLFGLAAAHPEAVTALIDVYARSPVLQAADMLLAAEVLTNAAIAVLGDDAGSPGALHDTAAVAGLASAVTSFAKRAAQLTTAAIALQEGQAAAATGITAAFRRITDFLQGANVGHVASAAAAENFPAALSRITDLLQGSLASCLLSAAEHGSATGTSGSSSSSSRQAVASTALLSVVAARSLVQLADAMQAAGPQLLFRCIMARPNYLGEWVPQQGDGSVHVHKIEPSGSTAMHTERGQWHVWHTQMLKAMLQVVLAFQGAGTAAAAATATAAAAAPARGADAAGAAAAEALEPAAAGAAVAGSSSSSSSRSSRQPGQPSSSQPVSWGYLLQLQQNSASWTAKVAAFDAKWPGWRVDVRSLHADSSSEEAMQQTQQQYTDARKLCKALAAAAPLPLVCNNPGCESLARVSEAAAASKRCGRCKCRYCSAACQTADWERHKHACKGMAAAGLTCG</sequence>
<evidence type="ECO:0000313" key="9">
    <source>
        <dbReference type="Proteomes" id="UP000256970"/>
    </source>
</evidence>
<dbReference type="SUPFAM" id="SSF144232">
    <property type="entry name" value="HIT/MYND zinc finger-like"/>
    <property type="match status" value="1"/>
</dbReference>
<dbReference type="Gene3D" id="6.10.140.2220">
    <property type="match status" value="1"/>
</dbReference>
<dbReference type="GO" id="GO:0008270">
    <property type="term" value="F:zinc ion binding"/>
    <property type="evidence" value="ECO:0007669"/>
    <property type="project" value="UniProtKB-KW"/>
</dbReference>
<protein>
    <recommendedName>
        <fullName evidence="6">MYND-type domain-containing protein</fullName>
    </recommendedName>
</protein>
<gene>
    <name evidence="7" type="ORF">BQ4739_LOCUS10881</name>
    <name evidence="8" type="ORF">BQ4739_LOCUS15386</name>
</gene>
<evidence type="ECO:0000256" key="3">
    <source>
        <dbReference type="ARBA" id="ARBA00022833"/>
    </source>
</evidence>
<accession>A0A383WED8</accession>
<name>A0A383WED8_TETOB</name>
<dbReference type="PROSITE" id="PS50865">
    <property type="entry name" value="ZF_MYND_2"/>
    <property type="match status" value="1"/>
</dbReference>
<feature type="domain" description="MYND-type" evidence="6">
    <location>
        <begin position="971"/>
        <end position="1011"/>
    </location>
</feature>
<evidence type="ECO:0000313" key="8">
    <source>
        <dbReference type="EMBL" id="SZX75076.1"/>
    </source>
</evidence>
<keyword evidence="2 4" id="KW-0863">Zinc-finger</keyword>
<evidence type="ECO:0000259" key="6">
    <source>
        <dbReference type="PROSITE" id="PS50865"/>
    </source>
</evidence>
<evidence type="ECO:0000313" key="7">
    <source>
        <dbReference type="EMBL" id="SZX70691.1"/>
    </source>
</evidence>
<evidence type="ECO:0000256" key="4">
    <source>
        <dbReference type="PROSITE-ProRule" id="PRU00134"/>
    </source>
</evidence>
<dbReference type="EMBL" id="FNXT01001224">
    <property type="protein sequence ID" value="SZX75076.1"/>
    <property type="molecule type" value="Genomic_DNA"/>
</dbReference>
<dbReference type="Pfam" id="PF01753">
    <property type="entry name" value="zf-MYND"/>
    <property type="match status" value="1"/>
</dbReference>
<proteinExistence type="predicted"/>
<evidence type="ECO:0000256" key="1">
    <source>
        <dbReference type="ARBA" id="ARBA00022723"/>
    </source>
</evidence>
<dbReference type="AlphaFoldDB" id="A0A383WED8"/>